<feature type="compositionally biased region" description="Low complexity" evidence="1">
    <location>
        <begin position="8"/>
        <end position="21"/>
    </location>
</feature>
<dbReference type="KEGG" id="pco:PHACADRAFT_261657"/>
<dbReference type="HOGENOM" id="CLU_2427765_0_0_1"/>
<protein>
    <submittedName>
        <fullName evidence="2">Uncharacterized protein</fullName>
    </submittedName>
</protein>
<proteinExistence type="predicted"/>
<dbReference type="GeneID" id="18918051"/>
<dbReference type="Proteomes" id="UP000008370">
    <property type="component" value="Unassembled WGS sequence"/>
</dbReference>
<organism evidence="2 3">
    <name type="scientific">Phanerochaete carnosa (strain HHB-10118-sp)</name>
    <name type="common">White-rot fungus</name>
    <name type="synonym">Peniophora carnosa</name>
    <dbReference type="NCBI Taxonomy" id="650164"/>
    <lineage>
        <taxon>Eukaryota</taxon>
        <taxon>Fungi</taxon>
        <taxon>Dikarya</taxon>
        <taxon>Basidiomycota</taxon>
        <taxon>Agaricomycotina</taxon>
        <taxon>Agaricomycetes</taxon>
        <taxon>Polyporales</taxon>
        <taxon>Phanerochaetaceae</taxon>
        <taxon>Phanerochaete</taxon>
    </lineage>
</organism>
<dbReference type="RefSeq" id="XP_007399306.1">
    <property type="nucleotide sequence ID" value="XM_007399244.1"/>
</dbReference>
<name>K5VY21_PHACS</name>
<reference evidence="2 3" key="1">
    <citation type="journal article" date="2012" name="BMC Genomics">
        <title>Comparative genomics of the white-rot fungi, Phanerochaete carnosa and P. chrysosporium, to elucidate the genetic basis of the distinct wood types they colonize.</title>
        <authorList>
            <person name="Suzuki H."/>
            <person name="MacDonald J."/>
            <person name="Syed K."/>
            <person name="Salamov A."/>
            <person name="Hori C."/>
            <person name="Aerts A."/>
            <person name="Henrissat B."/>
            <person name="Wiebenga A."/>
            <person name="vanKuyk P.A."/>
            <person name="Barry K."/>
            <person name="Lindquist E."/>
            <person name="LaButti K."/>
            <person name="Lapidus A."/>
            <person name="Lucas S."/>
            <person name="Coutinho P."/>
            <person name="Gong Y."/>
            <person name="Samejima M."/>
            <person name="Mahadevan R."/>
            <person name="Abou-Zaid M."/>
            <person name="de Vries R.P."/>
            <person name="Igarashi K."/>
            <person name="Yadav J.S."/>
            <person name="Grigoriev I.V."/>
            <person name="Master E.R."/>
        </authorList>
    </citation>
    <scope>NUCLEOTIDE SEQUENCE [LARGE SCALE GENOMIC DNA]</scope>
    <source>
        <strain evidence="2 3">HHB-10118-sp</strain>
    </source>
</reference>
<keyword evidence="3" id="KW-1185">Reference proteome</keyword>
<evidence type="ECO:0000313" key="3">
    <source>
        <dbReference type="Proteomes" id="UP000008370"/>
    </source>
</evidence>
<dbReference type="InParanoid" id="K5VY21"/>
<dbReference type="AlphaFoldDB" id="K5VY21"/>
<gene>
    <name evidence="2" type="ORF">PHACADRAFT_261657</name>
</gene>
<feature type="region of interest" description="Disordered" evidence="1">
    <location>
        <begin position="1"/>
        <end position="21"/>
    </location>
</feature>
<sequence>MLNLRSIAPSTSGSASARSSVADRFSRFTAPNFVVPEIGNIGEPLDHFQVESFAMCNPHEELAVELGKSGGLDAEEAVAAAGPSGIRSNDG</sequence>
<dbReference type="EMBL" id="JH930476">
    <property type="protein sequence ID" value="EKM51494.1"/>
    <property type="molecule type" value="Genomic_DNA"/>
</dbReference>
<evidence type="ECO:0000313" key="2">
    <source>
        <dbReference type="EMBL" id="EKM51494.1"/>
    </source>
</evidence>
<evidence type="ECO:0000256" key="1">
    <source>
        <dbReference type="SAM" id="MobiDB-lite"/>
    </source>
</evidence>
<accession>K5VY21</accession>